<dbReference type="EMBL" id="JBHSGI010000033">
    <property type="protein sequence ID" value="MFC4671380.1"/>
    <property type="molecule type" value="Genomic_DNA"/>
</dbReference>
<feature type="domain" description="Guanylate cyclase" evidence="2">
    <location>
        <begin position="12"/>
        <end position="118"/>
    </location>
</feature>
<name>A0ABV9KMI9_9RHOB</name>
<dbReference type="SUPFAM" id="SSF55073">
    <property type="entry name" value="Nucleotide cyclase"/>
    <property type="match status" value="1"/>
</dbReference>
<reference evidence="4" key="1">
    <citation type="journal article" date="2019" name="Int. J. Syst. Evol. Microbiol.">
        <title>The Global Catalogue of Microorganisms (GCM) 10K type strain sequencing project: providing services to taxonomists for standard genome sequencing and annotation.</title>
        <authorList>
            <consortium name="The Broad Institute Genomics Platform"/>
            <consortium name="The Broad Institute Genome Sequencing Center for Infectious Disease"/>
            <person name="Wu L."/>
            <person name="Ma J."/>
        </authorList>
    </citation>
    <scope>NUCLEOTIDE SEQUENCE [LARGE SCALE GENOMIC DNA]</scope>
    <source>
        <strain evidence="4">CGMCC 4.7283</strain>
    </source>
</reference>
<dbReference type="Proteomes" id="UP001595973">
    <property type="component" value="Unassembled WGS sequence"/>
</dbReference>
<dbReference type="InterPro" id="IPR001054">
    <property type="entry name" value="A/G_cyclase"/>
</dbReference>
<evidence type="ECO:0000313" key="3">
    <source>
        <dbReference type="EMBL" id="MFC4671380.1"/>
    </source>
</evidence>
<dbReference type="InterPro" id="IPR029787">
    <property type="entry name" value="Nucleotide_cyclase"/>
</dbReference>
<feature type="region of interest" description="Disordered" evidence="1">
    <location>
        <begin position="186"/>
        <end position="270"/>
    </location>
</feature>
<proteinExistence type="predicted"/>
<dbReference type="CDD" id="cd07302">
    <property type="entry name" value="CHD"/>
    <property type="match status" value="1"/>
</dbReference>
<comment type="caution">
    <text evidence="3">The sequence shown here is derived from an EMBL/GenBank/DDBJ whole genome shotgun (WGS) entry which is preliminary data.</text>
</comment>
<dbReference type="PROSITE" id="PS50125">
    <property type="entry name" value="GUANYLATE_CYCLASE_2"/>
    <property type="match status" value="1"/>
</dbReference>
<dbReference type="RefSeq" id="WP_380721857.1">
    <property type="nucleotide sequence ID" value="NZ_JBHSGI010000033.1"/>
</dbReference>
<gene>
    <name evidence="3" type="ORF">ACFO5X_22700</name>
</gene>
<organism evidence="3 4">
    <name type="scientific">Seohaeicola nanhaiensis</name>
    <dbReference type="NCBI Taxonomy" id="1387282"/>
    <lineage>
        <taxon>Bacteria</taxon>
        <taxon>Pseudomonadati</taxon>
        <taxon>Pseudomonadota</taxon>
        <taxon>Alphaproteobacteria</taxon>
        <taxon>Rhodobacterales</taxon>
        <taxon>Roseobacteraceae</taxon>
        <taxon>Seohaeicola</taxon>
    </lineage>
</organism>
<keyword evidence="4" id="KW-1185">Reference proteome</keyword>
<protein>
    <submittedName>
        <fullName evidence="3">Adenylate/guanylate cyclase domain-containing protein</fullName>
    </submittedName>
</protein>
<evidence type="ECO:0000313" key="4">
    <source>
        <dbReference type="Proteomes" id="UP001595973"/>
    </source>
</evidence>
<sequence length="270" mass="27908">MNQASPPRRLAAILAADVVGYSRMMAQDEAGTLAAPKRFRAERFDPEVARHGGRVFKLIGDGALVEFPSVVDAVRCAVAVQMAGQAGIVLRIGINLGDVLVDGDDLYGDGVNVAARLEQLAEPGGLCVAGIVADSVANRVEASFSDGGEVRVKNIDRPIRIYSWAPGGAVTPAKPSQPAIAVLPFDNMSGDPERRASARTPCRLSGGRGPGGRAEPELPAGADHPRLGADVCGSPAGGGCRPETRPANGPADRPSGVAFPRFRLAFGRGA</sequence>
<dbReference type="PANTHER" id="PTHR43081:SF19">
    <property type="entry name" value="PH-SENSITIVE ADENYLATE CYCLASE RV1264"/>
    <property type="match status" value="1"/>
</dbReference>
<evidence type="ECO:0000256" key="1">
    <source>
        <dbReference type="SAM" id="MobiDB-lite"/>
    </source>
</evidence>
<dbReference type="Gene3D" id="3.30.70.1230">
    <property type="entry name" value="Nucleotide cyclase"/>
    <property type="match status" value="1"/>
</dbReference>
<accession>A0ABV9KMI9</accession>
<evidence type="ECO:0000259" key="2">
    <source>
        <dbReference type="PROSITE" id="PS50125"/>
    </source>
</evidence>
<dbReference type="Pfam" id="PF00211">
    <property type="entry name" value="Guanylate_cyc"/>
    <property type="match status" value="1"/>
</dbReference>
<dbReference type="InterPro" id="IPR050697">
    <property type="entry name" value="Adenylyl/Guanylyl_Cyclase_3/4"/>
</dbReference>
<dbReference type="PANTHER" id="PTHR43081">
    <property type="entry name" value="ADENYLATE CYCLASE, TERMINAL-DIFFERENTIATION SPECIFIC-RELATED"/>
    <property type="match status" value="1"/>
</dbReference>